<feature type="region of interest" description="Disordered" evidence="1">
    <location>
        <begin position="109"/>
        <end position="145"/>
    </location>
</feature>
<proteinExistence type="predicted"/>
<organism evidence="2">
    <name type="scientific">Trichuris suis</name>
    <name type="common">pig whipworm</name>
    <dbReference type="NCBI Taxonomy" id="68888"/>
    <lineage>
        <taxon>Eukaryota</taxon>
        <taxon>Metazoa</taxon>
        <taxon>Ecdysozoa</taxon>
        <taxon>Nematoda</taxon>
        <taxon>Enoplea</taxon>
        <taxon>Dorylaimia</taxon>
        <taxon>Trichinellida</taxon>
        <taxon>Trichuridae</taxon>
        <taxon>Trichuris</taxon>
    </lineage>
</organism>
<feature type="compositionally biased region" description="Polar residues" evidence="1">
    <location>
        <begin position="110"/>
        <end position="125"/>
    </location>
</feature>
<evidence type="ECO:0000313" key="2">
    <source>
        <dbReference type="EMBL" id="KFD64394.1"/>
    </source>
</evidence>
<dbReference type="Proteomes" id="UP000030758">
    <property type="component" value="Unassembled WGS sequence"/>
</dbReference>
<dbReference type="EMBL" id="KL367556">
    <property type="protein sequence ID" value="KFD64394.1"/>
    <property type="molecule type" value="Genomic_DNA"/>
</dbReference>
<reference evidence="2" key="1">
    <citation type="journal article" date="2014" name="Nat. Genet.">
        <title>Genome and transcriptome of the porcine whipworm Trichuris suis.</title>
        <authorList>
            <person name="Jex A.R."/>
            <person name="Nejsum P."/>
            <person name="Schwarz E.M."/>
            <person name="Hu L."/>
            <person name="Young N.D."/>
            <person name="Hall R.S."/>
            <person name="Korhonen P.K."/>
            <person name="Liao S."/>
            <person name="Thamsborg S."/>
            <person name="Xia J."/>
            <person name="Xu P."/>
            <person name="Wang S."/>
            <person name="Scheerlinck J.P."/>
            <person name="Hofmann A."/>
            <person name="Sternberg P.W."/>
            <person name="Wang J."/>
            <person name="Gasser R.B."/>
        </authorList>
    </citation>
    <scope>NUCLEOTIDE SEQUENCE [LARGE SCALE GENOMIC DNA]</scope>
    <source>
        <strain evidence="2">DCEP-RM93F</strain>
    </source>
</reference>
<gene>
    <name evidence="2" type="ORF">M514_23418</name>
</gene>
<dbReference type="AlphaFoldDB" id="A0A085N4J8"/>
<protein>
    <submittedName>
        <fullName evidence="2">Uncharacterized protein</fullName>
    </submittedName>
</protein>
<sequence length="242" mass="27396">MEFLAPCGTAFRRSLGTIGSLCKGVSGIFYGLSDDQGALRLEKVDVRRELGRLSTVGSPTTGAKGRMDHQDSNIKGFFFFLFFAVNPFFGQKQLSEKFFYLSKDAPPPNQHWQGHQLSALTSSRRASVPPRQSGGRASVRSTDHSGDITTNVKQRAYKHDSRRFFKPDGFKRSSVPPELLSSIRPTRCPHSEVPRTNFNFKVSFFYFSGRNGSLDKFFFFLFFAVNPFFGQKTIVRKIFLFI</sequence>
<accession>A0A085N4J8</accession>
<evidence type="ECO:0000256" key="1">
    <source>
        <dbReference type="SAM" id="MobiDB-lite"/>
    </source>
</evidence>
<name>A0A085N4J8_9BILA</name>